<organism evidence="2 3">
    <name type="scientific">Phaeoacremonium minimum (strain UCR-PA7)</name>
    <name type="common">Esca disease fungus</name>
    <name type="synonym">Togninia minima</name>
    <dbReference type="NCBI Taxonomy" id="1286976"/>
    <lineage>
        <taxon>Eukaryota</taxon>
        <taxon>Fungi</taxon>
        <taxon>Dikarya</taxon>
        <taxon>Ascomycota</taxon>
        <taxon>Pezizomycotina</taxon>
        <taxon>Sordariomycetes</taxon>
        <taxon>Sordariomycetidae</taxon>
        <taxon>Togniniales</taxon>
        <taxon>Togniniaceae</taxon>
        <taxon>Phaeoacremonium</taxon>
    </lineage>
</organism>
<dbReference type="GeneID" id="19329735"/>
<keyword evidence="1" id="KW-0539">Nucleus</keyword>
<proteinExistence type="predicted"/>
<reference evidence="3" key="1">
    <citation type="journal article" date="2013" name="Genome Announc.">
        <title>Draft genome sequence of the ascomycete Phaeoacremonium aleophilum strain UCR-PA7, a causal agent of the esca disease complex in grapevines.</title>
        <authorList>
            <person name="Blanco-Ulate B."/>
            <person name="Rolshausen P."/>
            <person name="Cantu D."/>
        </authorList>
    </citation>
    <scope>NUCLEOTIDE SEQUENCE [LARGE SCALE GENOMIC DNA]</scope>
    <source>
        <strain evidence="3">UCR-PA7</strain>
    </source>
</reference>
<dbReference type="InterPro" id="IPR021858">
    <property type="entry name" value="Fun_TF"/>
</dbReference>
<sequence>MAVRYKGDCLRFIRAALHEEGTLVSTTTIARVMVLCSYELKFGDNDVARCHAKAIAKMVELRGGFGTVSKEGYAGEVIASFCAKLEAWSGNAIAQPPAVNDY</sequence>
<accession>R8B8L7</accession>
<dbReference type="KEGG" id="tmn:UCRPA7_8844"/>
<dbReference type="Proteomes" id="UP000014074">
    <property type="component" value="Unassembled WGS sequence"/>
</dbReference>
<dbReference type="RefSeq" id="XP_007919544.1">
    <property type="nucleotide sequence ID" value="XM_007921353.1"/>
</dbReference>
<dbReference type="AlphaFoldDB" id="R8B8L7"/>
<dbReference type="Pfam" id="PF11951">
    <property type="entry name" value="Fungal_trans_2"/>
    <property type="match status" value="1"/>
</dbReference>
<keyword evidence="3" id="KW-1185">Reference proteome</keyword>
<dbReference type="EMBL" id="KB933378">
    <property type="protein sequence ID" value="EON95617.1"/>
    <property type="molecule type" value="Genomic_DNA"/>
</dbReference>
<evidence type="ECO:0000313" key="2">
    <source>
        <dbReference type="EMBL" id="EON95617.1"/>
    </source>
</evidence>
<gene>
    <name evidence="2" type="ORF">UCRPA7_8844</name>
</gene>
<dbReference type="HOGENOM" id="CLU_2279407_0_0_1"/>
<protein>
    <submittedName>
        <fullName evidence="2">Uncharacterized protein</fullName>
    </submittedName>
</protein>
<name>R8B8L7_PHAM7</name>
<dbReference type="OrthoDB" id="4158087at2759"/>
<evidence type="ECO:0000313" key="3">
    <source>
        <dbReference type="Proteomes" id="UP000014074"/>
    </source>
</evidence>
<evidence type="ECO:0000256" key="1">
    <source>
        <dbReference type="ARBA" id="ARBA00023242"/>
    </source>
</evidence>